<dbReference type="Proteomes" id="UP001153620">
    <property type="component" value="Chromosome 3"/>
</dbReference>
<dbReference type="OrthoDB" id="5975154at2759"/>
<evidence type="ECO:0000256" key="10">
    <source>
        <dbReference type="SAM" id="MobiDB-lite"/>
    </source>
</evidence>
<evidence type="ECO:0000259" key="13">
    <source>
        <dbReference type="PROSITE" id="PS51293"/>
    </source>
</evidence>
<evidence type="ECO:0000313" key="14">
    <source>
        <dbReference type="EMBL" id="CAH1728875.1"/>
    </source>
</evidence>
<dbReference type="PROSITE" id="PS00028">
    <property type="entry name" value="ZINC_FINGER_C2H2_1"/>
    <property type="match status" value="5"/>
</dbReference>
<keyword evidence="3" id="KW-0677">Repeat</keyword>
<feature type="region of interest" description="Disordered" evidence="10">
    <location>
        <begin position="649"/>
        <end position="685"/>
    </location>
</feature>
<dbReference type="Pfam" id="PF00249">
    <property type="entry name" value="Myb_DNA-binding"/>
    <property type="match status" value="1"/>
</dbReference>
<feature type="compositionally biased region" description="Low complexity" evidence="10">
    <location>
        <begin position="793"/>
        <end position="804"/>
    </location>
</feature>
<feature type="domain" description="ELM2" evidence="12">
    <location>
        <begin position="1226"/>
        <end position="1321"/>
    </location>
</feature>
<dbReference type="Gene3D" id="1.10.10.60">
    <property type="entry name" value="Homeodomain-like"/>
    <property type="match status" value="1"/>
</dbReference>
<dbReference type="GO" id="GO:0000118">
    <property type="term" value="C:histone deacetylase complex"/>
    <property type="evidence" value="ECO:0007669"/>
    <property type="project" value="TreeGrafter"/>
</dbReference>
<feature type="region of interest" description="Disordered" evidence="10">
    <location>
        <begin position="160"/>
        <end position="196"/>
    </location>
</feature>
<feature type="domain" description="C2H2-type" evidence="11">
    <location>
        <begin position="452"/>
        <end position="479"/>
    </location>
</feature>
<gene>
    <name evidence="14" type="ORF">CHIRRI_LOCUS11033</name>
</gene>
<keyword evidence="6" id="KW-0805">Transcription regulation</keyword>
<protein>
    <submittedName>
        <fullName evidence="14">Uncharacterized protein</fullName>
    </submittedName>
</protein>
<dbReference type="GO" id="GO:0003714">
    <property type="term" value="F:transcription corepressor activity"/>
    <property type="evidence" value="ECO:0007669"/>
    <property type="project" value="TreeGrafter"/>
</dbReference>
<feature type="domain" description="SANT" evidence="13">
    <location>
        <begin position="1324"/>
        <end position="1375"/>
    </location>
</feature>
<sequence>MAVNSVQTGLRLPLTGLAPPRLLMCSASMGAEGSVTLQLREAVQAPISDSTTINNALTIGYPDPEILADVLGTFQAAGSDATYDIVTNGRQHQSAQFFKTANNITTIKQETVAKVIETSNIIQKTSTSTPTTSVASIVVSTQHQPITMTTLATTATISNSSNSNLPQANSLSTATSIQPVKKSRPKTASPTRHGPQQCQVCSKVFGNASALAKHKLTHSDERKYVCGMCSKAFKRQDHLNGHMLTHRNKKPYECKAEGCGKSYCDARSLRRHTENHHSSLVLATTTTSSSQNQSNSVSSNNASSGTSTITNPSLSPATASGDASSPHGATCIQYQMNADGNTITAINSKSPSPSSPAGTSNEGLTRQQLDLISQIMQQTKHANGHKSTAQRPRTWNMQQNQVKTSTTTIEAAVKSNSNQQQVSTSSTTTTNSQHTTQAQKNASANGGDQKPVECNLCHRKFKNIPALNGHMRLHGGYFKKDTDSKKSDKKESSGPPLQTASVGVRALIEEKIINKRSKDLKGAFVVPAAPLSTTRRLAEAEAFLNAKNVSTLSNTNNNTITIVASGLTSNTLNGLAKQAIVQQVAQQTTTNVVQKATQISTLSGEKDATLIELLKRGTTKVAVKRASTDSNGNNTMHTTRVVVPATISTTESVSDSSPASLVLSSNGSSSPLSLTISQAPSTSGSSGDIYALTYSANSSPSFLSDSDVYSVNDTAMLLQAVDSIHLLQDNSTSDHLDDIASLSDYTSLSDSVSLNQSFTPSRQLQAVLDSPLPDSLVEFGTLNSKDYVLYGCSSSNESPTSSSPLPSPLAYPTPPASHEAIAQASPFLDDSHHFSDVSTFFHDDKKTNMKNNNNSVNDFGLLDDSNELFHNMKDTKDNSNLTESERILQLKNELFNDSKAVLEEFRNNNSNSCSGSNSNKSILDNSFLNNDSKTFIGDNSAKLQDFNQNLDFLDEAQAFNIVDDDRVNASSPLSAAFFSSMSTAEEVKEALEEVLPNEDDGAGSTLDLYFLSAGLSLQSQMMSNSDDPLLSSVPRDFGHHRNQPHLISSSNSSSLQNSQSHETPNFDIDPFSPPETKRIKIESHHNSPIIESSDNSDKNLLSVQTEQILTKDNIGSVFLSPNSISSSSSGSSPKILQSALLSNRRKFNSFNDNNLSCNLNEQYEVVVKKHEQFKSKMKRISQLHYTPSPILNPERYGIGLYASVPIDRLNNDFDDEIDMIDFFEKPRVNIGTDYQATLPSEIIYNNNSFNNNNSVKSEDKKTYETLLWKPNVLEDDRQLDRYIDLTKSSAIPTHSIESALKILMESQGEVHVAVLKLLQSSDKSLEKRWSQTEMEQFLKGLEMYGKDFTSIARGIFNKTTGDCVQLYYFWKKLCNEYKSTHLPQQQYQQIQQHYLQQCHQHHQYHHQQQSSRDCNMIGNDNKHNNNSDDFFDYVENINDNNNLSNSTIQNGNGIGHNNNNNINSTVAGHNNELRPHVCEVPDCSASFSSRVALHGHTRIHCIGRSMNQLNNGNLINNSNQAGTSLKDEFSFPCKVCGKVFNKVKSRSAHMKSHRPQETENQQC</sequence>
<dbReference type="SUPFAM" id="SSF46689">
    <property type="entry name" value="Homeodomain-like"/>
    <property type="match status" value="1"/>
</dbReference>
<feature type="region of interest" description="Disordered" evidence="10">
    <location>
        <begin position="1021"/>
        <end position="1075"/>
    </location>
</feature>
<feature type="compositionally biased region" description="Low complexity" evidence="10">
    <location>
        <begin position="284"/>
        <end position="311"/>
    </location>
</feature>
<keyword evidence="4 9" id="KW-0863">Zinc-finger</keyword>
<organism evidence="14 15">
    <name type="scientific">Chironomus riparius</name>
    <dbReference type="NCBI Taxonomy" id="315576"/>
    <lineage>
        <taxon>Eukaryota</taxon>
        <taxon>Metazoa</taxon>
        <taxon>Ecdysozoa</taxon>
        <taxon>Arthropoda</taxon>
        <taxon>Hexapoda</taxon>
        <taxon>Insecta</taxon>
        <taxon>Pterygota</taxon>
        <taxon>Neoptera</taxon>
        <taxon>Endopterygota</taxon>
        <taxon>Diptera</taxon>
        <taxon>Nematocera</taxon>
        <taxon>Chironomoidea</taxon>
        <taxon>Chironomidae</taxon>
        <taxon>Chironominae</taxon>
        <taxon>Chironomus</taxon>
    </lineage>
</organism>
<evidence type="ECO:0000256" key="3">
    <source>
        <dbReference type="ARBA" id="ARBA00022737"/>
    </source>
</evidence>
<dbReference type="Pfam" id="PF01448">
    <property type="entry name" value="ELM2"/>
    <property type="match status" value="1"/>
</dbReference>
<evidence type="ECO:0000256" key="4">
    <source>
        <dbReference type="ARBA" id="ARBA00022771"/>
    </source>
</evidence>
<evidence type="ECO:0000256" key="7">
    <source>
        <dbReference type="ARBA" id="ARBA00023163"/>
    </source>
</evidence>
<dbReference type="SMART" id="SM00717">
    <property type="entry name" value="SANT"/>
    <property type="match status" value="1"/>
</dbReference>
<feature type="domain" description="C2H2-type" evidence="11">
    <location>
        <begin position="1476"/>
        <end position="1505"/>
    </location>
</feature>
<keyword evidence="5" id="KW-0862">Zinc</keyword>
<evidence type="ECO:0000256" key="6">
    <source>
        <dbReference type="ARBA" id="ARBA00023015"/>
    </source>
</evidence>
<evidence type="ECO:0000256" key="9">
    <source>
        <dbReference type="PROSITE-ProRule" id="PRU00042"/>
    </source>
</evidence>
<feature type="region of interest" description="Disordered" evidence="10">
    <location>
        <begin position="283"/>
        <end position="329"/>
    </location>
</feature>
<dbReference type="SMART" id="SM00355">
    <property type="entry name" value="ZnF_C2H2"/>
    <property type="match status" value="6"/>
</dbReference>
<dbReference type="PROSITE" id="PS51293">
    <property type="entry name" value="SANT"/>
    <property type="match status" value="1"/>
</dbReference>
<feature type="compositionally biased region" description="Polar residues" evidence="10">
    <location>
        <begin position="378"/>
        <end position="409"/>
    </location>
</feature>
<dbReference type="GO" id="GO:0005667">
    <property type="term" value="C:transcription regulator complex"/>
    <property type="evidence" value="ECO:0007669"/>
    <property type="project" value="TreeGrafter"/>
</dbReference>
<evidence type="ECO:0000313" key="15">
    <source>
        <dbReference type="Proteomes" id="UP001153620"/>
    </source>
</evidence>
<evidence type="ECO:0000256" key="2">
    <source>
        <dbReference type="ARBA" id="ARBA00022723"/>
    </source>
</evidence>
<evidence type="ECO:0000256" key="8">
    <source>
        <dbReference type="ARBA" id="ARBA00023242"/>
    </source>
</evidence>
<dbReference type="Gene3D" id="3.30.160.60">
    <property type="entry name" value="Classic Zinc Finger"/>
    <property type="match status" value="5"/>
</dbReference>
<name>A0A9P0J5X4_9DIPT</name>
<dbReference type="PANTHER" id="PTHR16089">
    <property type="entry name" value="REST COREPRESSOR COREST PROTEIN-RELATED"/>
    <property type="match status" value="1"/>
</dbReference>
<dbReference type="InterPro" id="IPR000949">
    <property type="entry name" value="ELM2_dom"/>
</dbReference>
<feature type="domain" description="C2H2-type" evidence="11">
    <location>
        <begin position="224"/>
        <end position="251"/>
    </location>
</feature>
<accession>A0A9P0J5X4</accession>
<dbReference type="Pfam" id="PF13912">
    <property type="entry name" value="zf-C2H2_6"/>
    <property type="match status" value="2"/>
</dbReference>
<keyword evidence="8" id="KW-0539">Nucleus</keyword>
<dbReference type="Pfam" id="PF00096">
    <property type="entry name" value="zf-C2H2"/>
    <property type="match status" value="3"/>
</dbReference>
<dbReference type="InterPro" id="IPR001005">
    <property type="entry name" value="SANT/Myb"/>
</dbReference>
<feature type="compositionally biased region" description="Polar residues" evidence="10">
    <location>
        <begin position="166"/>
        <end position="178"/>
    </location>
</feature>
<dbReference type="FunFam" id="3.30.160.60:FF:000744">
    <property type="entry name" value="zinc finger E-box-binding homeobox 1"/>
    <property type="match status" value="1"/>
</dbReference>
<evidence type="ECO:0000256" key="5">
    <source>
        <dbReference type="ARBA" id="ARBA00022833"/>
    </source>
</evidence>
<feature type="domain" description="C2H2-type" evidence="11">
    <location>
        <begin position="252"/>
        <end position="276"/>
    </location>
</feature>
<proteinExistence type="predicted"/>
<feature type="compositionally biased region" description="Low complexity" evidence="10">
    <location>
        <begin position="415"/>
        <end position="439"/>
    </location>
</feature>
<feature type="domain" description="C2H2-type" evidence="11">
    <location>
        <begin position="1531"/>
        <end position="1558"/>
    </location>
</feature>
<feature type="compositionally biased region" description="Pro residues" evidence="10">
    <location>
        <begin position="805"/>
        <end position="815"/>
    </location>
</feature>
<evidence type="ECO:0000259" key="11">
    <source>
        <dbReference type="PROSITE" id="PS50157"/>
    </source>
</evidence>
<keyword evidence="2" id="KW-0479">Metal-binding</keyword>
<feature type="compositionally biased region" description="Low complexity" evidence="10">
    <location>
        <begin position="652"/>
        <end position="677"/>
    </location>
</feature>
<feature type="region of interest" description="Disordered" evidence="10">
    <location>
        <begin position="478"/>
        <end position="498"/>
    </location>
</feature>
<feature type="compositionally biased region" description="Polar residues" evidence="10">
    <location>
        <begin position="312"/>
        <end position="323"/>
    </location>
</feature>
<dbReference type="PANTHER" id="PTHR16089:SF40">
    <property type="entry name" value="SUPPRESSOR OF ACTIVATED EGL-4 PROTEIN 1"/>
    <property type="match status" value="1"/>
</dbReference>
<feature type="compositionally biased region" description="Polar residues" evidence="10">
    <location>
        <begin position="186"/>
        <end position="196"/>
    </location>
</feature>
<dbReference type="FunFam" id="3.30.160.60:FF:000656">
    <property type="entry name" value="Zinc finger protein 541"/>
    <property type="match status" value="1"/>
</dbReference>
<dbReference type="InterPro" id="IPR013087">
    <property type="entry name" value="Znf_C2H2_type"/>
</dbReference>
<dbReference type="PROSITE" id="PS51156">
    <property type="entry name" value="ELM2"/>
    <property type="match status" value="1"/>
</dbReference>
<feature type="region of interest" description="Disordered" evidence="10">
    <location>
        <begin position="793"/>
        <end position="816"/>
    </location>
</feature>
<evidence type="ECO:0000256" key="1">
    <source>
        <dbReference type="ARBA" id="ARBA00004123"/>
    </source>
</evidence>
<dbReference type="Gene3D" id="4.10.1240.50">
    <property type="match status" value="1"/>
</dbReference>
<feature type="compositionally biased region" description="Low complexity" evidence="10">
    <location>
        <begin position="1048"/>
        <end position="1060"/>
    </location>
</feature>
<dbReference type="InterPro" id="IPR051066">
    <property type="entry name" value="Trans_reg/Corepressor"/>
</dbReference>
<feature type="compositionally biased region" description="Basic and acidic residues" evidence="10">
    <location>
        <begin position="478"/>
        <end position="492"/>
    </location>
</feature>
<feature type="domain" description="C2H2-type" evidence="11">
    <location>
        <begin position="196"/>
        <end position="223"/>
    </location>
</feature>
<dbReference type="SMART" id="SM01189">
    <property type="entry name" value="ELM2"/>
    <property type="match status" value="1"/>
</dbReference>
<dbReference type="InterPro" id="IPR017884">
    <property type="entry name" value="SANT_dom"/>
</dbReference>
<dbReference type="InterPro" id="IPR009057">
    <property type="entry name" value="Homeodomain-like_sf"/>
</dbReference>
<keyword evidence="7" id="KW-0804">Transcription</keyword>
<dbReference type="InterPro" id="IPR036236">
    <property type="entry name" value="Znf_C2H2_sf"/>
</dbReference>
<keyword evidence="15" id="KW-1185">Reference proteome</keyword>
<reference evidence="14" key="1">
    <citation type="submission" date="2022-01" db="EMBL/GenBank/DDBJ databases">
        <authorList>
            <person name="King R."/>
        </authorList>
    </citation>
    <scope>NUCLEOTIDE SEQUENCE</scope>
</reference>
<dbReference type="GO" id="GO:0008270">
    <property type="term" value="F:zinc ion binding"/>
    <property type="evidence" value="ECO:0007669"/>
    <property type="project" value="UniProtKB-KW"/>
</dbReference>
<dbReference type="SUPFAM" id="SSF57667">
    <property type="entry name" value="beta-beta-alpha zinc fingers"/>
    <property type="match status" value="3"/>
</dbReference>
<comment type="subcellular location">
    <subcellularLocation>
        <location evidence="1">Nucleus</location>
    </subcellularLocation>
</comment>
<evidence type="ECO:0000259" key="12">
    <source>
        <dbReference type="PROSITE" id="PS51156"/>
    </source>
</evidence>
<feature type="region of interest" description="Disordered" evidence="10">
    <location>
        <begin position="378"/>
        <end position="449"/>
    </location>
</feature>
<dbReference type="EMBL" id="OU895879">
    <property type="protein sequence ID" value="CAH1728875.1"/>
    <property type="molecule type" value="Genomic_DNA"/>
</dbReference>
<reference evidence="14" key="2">
    <citation type="submission" date="2022-10" db="EMBL/GenBank/DDBJ databases">
        <authorList>
            <consortium name="ENA_rothamsted_submissions"/>
            <consortium name="culmorum"/>
            <person name="King R."/>
        </authorList>
    </citation>
    <scope>NUCLEOTIDE SEQUENCE</scope>
</reference>
<dbReference type="PROSITE" id="PS50157">
    <property type="entry name" value="ZINC_FINGER_C2H2_2"/>
    <property type="match status" value="6"/>
</dbReference>
<dbReference type="GO" id="GO:0006357">
    <property type="term" value="P:regulation of transcription by RNA polymerase II"/>
    <property type="evidence" value="ECO:0007669"/>
    <property type="project" value="TreeGrafter"/>
</dbReference>
<feature type="region of interest" description="Disordered" evidence="10">
    <location>
        <begin position="343"/>
        <end position="363"/>
    </location>
</feature>